<comment type="caution">
    <text evidence="1">The sequence shown here is derived from an EMBL/GenBank/DDBJ whole genome shotgun (WGS) entry which is preliminary data.</text>
</comment>
<accession>A0A9W4R3R6</accession>
<keyword evidence="2" id="KW-1185">Reference proteome</keyword>
<name>A0A9W4R3R6_PSEHA</name>
<evidence type="ECO:0000313" key="2">
    <source>
        <dbReference type="Proteomes" id="UP001152447"/>
    </source>
</evidence>
<proteinExistence type="predicted"/>
<dbReference type="AlphaFoldDB" id="A0A9W4R3R6"/>
<dbReference type="RefSeq" id="WP_138570616.1">
    <property type="nucleotide sequence ID" value="NZ_CAMAPB010000062.1"/>
</dbReference>
<dbReference type="Pfam" id="PF13366">
    <property type="entry name" value="PDDEXK_3"/>
    <property type="match status" value="1"/>
</dbReference>
<protein>
    <recommendedName>
        <fullName evidence="3">GxxExxY protein</fullName>
    </recommendedName>
</protein>
<organism evidence="1 2">
    <name type="scientific">Pseudoalteromonas haloplanktis</name>
    <name type="common">Alteromonas haloplanktis</name>
    <dbReference type="NCBI Taxonomy" id="228"/>
    <lineage>
        <taxon>Bacteria</taxon>
        <taxon>Pseudomonadati</taxon>
        <taxon>Pseudomonadota</taxon>
        <taxon>Gammaproteobacteria</taxon>
        <taxon>Alteromonadales</taxon>
        <taxon>Pseudoalteromonadaceae</taxon>
        <taxon>Pseudoalteromonas</taxon>
    </lineage>
</organism>
<reference evidence="1" key="1">
    <citation type="submission" date="2022-07" db="EMBL/GenBank/DDBJ databases">
        <authorList>
            <person name="Criscuolo A."/>
        </authorList>
    </citation>
    <scope>NUCLEOTIDE SEQUENCE</scope>
    <source>
        <strain evidence="1">CIP103197</strain>
    </source>
</reference>
<dbReference type="EMBL" id="CAMAPB010000062">
    <property type="protein sequence ID" value="CAH9064783.1"/>
    <property type="molecule type" value="Genomic_DNA"/>
</dbReference>
<dbReference type="Proteomes" id="UP001152447">
    <property type="component" value="Unassembled WGS sequence"/>
</dbReference>
<evidence type="ECO:0008006" key="3">
    <source>
        <dbReference type="Google" id="ProtNLM"/>
    </source>
</evidence>
<gene>
    <name evidence="1" type="ORF">PSEHALCIP103_03231</name>
</gene>
<dbReference type="NCBIfam" id="TIGR04256">
    <property type="entry name" value="GxxExxY"/>
    <property type="match status" value="1"/>
</dbReference>
<sequence>MHIDELTQIVIGCAIEVHKTLGPGLLESSYESCLMYELCQAGLFIKNQVELPIIYKEQYIATGYKLDILLPNELIIELKAVDKLQPIHSAQLITYMKLSNINTGLLINFNTLKLVDGIKRFNL</sequence>
<dbReference type="InterPro" id="IPR026350">
    <property type="entry name" value="GxxExxY"/>
</dbReference>
<evidence type="ECO:0000313" key="1">
    <source>
        <dbReference type="EMBL" id="CAH9064783.1"/>
    </source>
</evidence>